<gene>
    <name evidence="1" type="ORF">BJ138DRAFT_1069887</name>
</gene>
<dbReference type="Proteomes" id="UP000790377">
    <property type="component" value="Unassembled WGS sequence"/>
</dbReference>
<dbReference type="EMBL" id="MU267879">
    <property type="protein sequence ID" value="KAH7907709.1"/>
    <property type="molecule type" value="Genomic_DNA"/>
</dbReference>
<protein>
    <submittedName>
        <fullName evidence="1">Uncharacterized protein</fullName>
    </submittedName>
</protein>
<name>A0ACB8A3C3_9AGAM</name>
<evidence type="ECO:0000313" key="2">
    <source>
        <dbReference type="Proteomes" id="UP000790377"/>
    </source>
</evidence>
<proteinExistence type="predicted"/>
<accession>A0ACB8A3C3</accession>
<comment type="caution">
    <text evidence="1">The sequence shown here is derived from an EMBL/GenBank/DDBJ whole genome shotgun (WGS) entry which is preliminary data.</text>
</comment>
<evidence type="ECO:0000313" key="1">
    <source>
        <dbReference type="EMBL" id="KAH7907709.1"/>
    </source>
</evidence>
<sequence length="470" mass="52858">MRFVDFPADLLLVFFLELDVEDVLSLKQSCRVLYYTIGSLDYLWHNLTRRCNLPLDIPPGIDSSALSGQELQAIVVKALKLDYDWRKPDTRIQRAVPIIRSDDSFIGDMHLLPGGKWLVTAQLTVSLVERRTDLTLWCLDDITSPRAIQVVPIHGEVRSCRAYYQPAQHKFTIAAALAKDGSESIEVYHIFLENPAVVSMRSESLMFLGNIDAFRIFEDMLGATFLKDAPDTTQTIYVYLRNLVTGAAVTFGPYQGGYEGYEKSHFELFRDQYALARHDFYSHTVSFYDIPPYIISANSEPPANPDPDHISKGLLSARCSLSHDESIHPIAWSGSVEHGIPIFNTMTFMWLLYTGIIERFSPPNHGTRFSGPPTIVIHTFPQAQMLDRVQFGATGRRAVWIDRGDAPVLRKWSAARYCRGEKLSAGVSVLMPLVSGLPFDPKDIRLIAFDEATCRLCVSLPSGKVFVCDL</sequence>
<keyword evidence="2" id="KW-1185">Reference proteome</keyword>
<reference evidence="1" key="1">
    <citation type="journal article" date="2021" name="New Phytol.">
        <title>Evolutionary innovations through gain and loss of genes in the ectomycorrhizal Boletales.</title>
        <authorList>
            <person name="Wu G."/>
            <person name="Miyauchi S."/>
            <person name="Morin E."/>
            <person name="Kuo A."/>
            <person name="Drula E."/>
            <person name="Varga T."/>
            <person name="Kohler A."/>
            <person name="Feng B."/>
            <person name="Cao Y."/>
            <person name="Lipzen A."/>
            <person name="Daum C."/>
            <person name="Hundley H."/>
            <person name="Pangilinan J."/>
            <person name="Johnson J."/>
            <person name="Barry K."/>
            <person name="LaButti K."/>
            <person name="Ng V."/>
            <person name="Ahrendt S."/>
            <person name="Min B."/>
            <person name="Choi I.G."/>
            <person name="Park H."/>
            <person name="Plett J.M."/>
            <person name="Magnuson J."/>
            <person name="Spatafora J.W."/>
            <person name="Nagy L.G."/>
            <person name="Henrissat B."/>
            <person name="Grigoriev I.V."/>
            <person name="Yang Z.L."/>
            <person name="Xu J."/>
            <person name="Martin F.M."/>
        </authorList>
    </citation>
    <scope>NUCLEOTIDE SEQUENCE</scope>
    <source>
        <strain evidence="1">ATCC 28755</strain>
    </source>
</reference>
<organism evidence="1 2">
    <name type="scientific">Hygrophoropsis aurantiaca</name>
    <dbReference type="NCBI Taxonomy" id="72124"/>
    <lineage>
        <taxon>Eukaryota</taxon>
        <taxon>Fungi</taxon>
        <taxon>Dikarya</taxon>
        <taxon>Basidiomycota</taxon>
        <taxon>Agaricomycotina</taxon>
        <taxon>Agaricomycetes</taxon>
        <taxon>Agaricomycetidae</taxon>
        <taxon>Boletales</taxon>
        <taxon>Coniophorineae</taxon>
        <taxon>Hygrophoropsidaceae</taxon>
        <taxon>Hygrophoropsis</taxon>
    </lineage>
</organism>